<name>A0A9P5CB60_9HYPO</name>
<dbReference type="PANTHER" id="PTHR33112:SF16">
    <property type="entry name" value="HETEROKARYON INCOMPATIBILITY DOMAIN-CONTAINING PROTEIN"/>
    <property type="match status" value="1"/>
</dbReference>
<keyword evidence="3" id="KW-1185">Reference proteome</keyword>
<evidence type="ECO:0000313" key="3">
    <source>
        <dbReference type="Proteomes" id="UP000801864"/>
    </source>
</evidence>
<evidence type="ECO:0000259" key="1">
    <source>
        <dbReference type="Pfam" id="PF06985"/>
    </source>
</evidence>
<evidence type="ECO:0000313" key="2">
    <source>
        <dbReference type="EMBL" id="KAF3069549.1"/>
    </source>
</evidence>
<dbReference type="AlphaFoldDB" id="A0A9P5CB60"/>
<proteinExistence type="predicted"/>
<dbReference type="EMBL" id="QLNT01000012">
    <property type="protein sequence ID" value="KAF3069549.1"/>
    <property type="molecule type" value="Genomic_DNA"/>
</dbReference>
<comment type="caution">
    <text evidence="2">The sequence shown here is derived from an EMBL/GenBank/DDBJ whole genome shotgun (WGS) entry which is preliminary data.</text>
</comment>
<accession>A0A9P5CB60</accession>
<feature type="domain" description="Heterokaryon incompatibility" evidence="1">
    <location>
        <begin position="54"/>
        <end position="165"/>
    </location>
</feature>
<organism evidence="2 3">
    <name type="scientific">Trichoderma lentiforme</name>
    <dbReference type="NCBI Taxonomy" id="1567552"/>
    <lineage>
        <taxon>Eukaryota</taxon>
        <taxon>Fungi</taxon>
        <taxon>Dikarya</taxon>
        <taxon>Ascomycota</taxon>
        <taxon>Pezizomycotina</taxon>
        <taxon>Sordariomycetes</taxon>
        <taxon>Hypocreomycetidae</taxon>
        <taxon>Hypocreales</taxon>
        <taxon>Hypocreaceae</taxon>
        <taxon>Trichoderma</taxon>
    </lineage>
</organism>
<dbReference type="Pfam" id="PF06985">
    <property type="entry name" value="HET"/>
    <property type="match status" value="1"/>
</dbReference>
<sequence>MAGRLRQVPRKRSNWQNISLTNASNHIPHTRSFAVERYFYQPVSLISQGIKGRYCALSYCWGKATANSSFYKTTKANLLSHENAMPLHELPATLRDTIVVARNLGFQYIWINAICIVQDNRVEWAHEVANMQHVYAGAFLTISTMASSSSKDGLFRLRETHNSTTVCLNYRIPKAFREYAWQAGSTPHQVPGSPMYLVACPNILPTMEPSMYRPTLQEQIISTRILYYGRGILWWEYFDLYASEGYPRPLHLSNYAPWERSETKNAVRGVLTDRWGDTDVFKHWQQLVYDYTGRTITERRDRLTAIVGLGHTIEPFMKSKFIAGVWPGDRLLESLCWEASVTAFVLYNLAGHLKAYGAMRCIADVVSFDANISDEAQAAVTGSITLKGTVGRLAKPAEWNTDEGILDPYRQDCMADPIDQCWYINVLESDMWTPTQFVRLLLHQVNIKTKTFRQIGIGLRDSKGCSEIIKNKVIVLI</sequence>
<protein>
    <recommendedName>
        <fullName evidence="1">Heterokaryon incompatibility domain-containing protein</fullName>
    </recommendedName>
</protein>
<dbReference type="InterPro" id="IPR010730">
    <property type="entry name" value="HET"/>
</dbReference>
<dbReference type="Proteomes" id="UP000801864">
    <property type="component" value="Unassembled WGS sequence"/>
</dbReference>
<gene>
    <name evidence="2" type="ORF">CFAM422_007493</name>
</gene>
<reference evidence="2 3" key="1">
    <citation type="submission" date="2018-06" db="EMBL/GenBank/DDBJ databases">
        <title>Genome analysis of cellulolytic fungus Trichoderma lentiforme CFAM-422.</title>
        <authorList>
            <person name="Steindorff A.S."/>
            <person name="Formighieri E.F."/>
            <person name="Midorikawa G.E.O."/>
            <person name="Tamietti M.S."/>
            <person name="Ramos E.Z."/>
            <person name="Silva A.S."/>
            <person name="Bon E.P.S."/>
            <person name="Mendes T.D."/>
            <person name="Damaso M.C.T."/>
            <person name="Favaro L.C.L."/>
        </authorList>
    </citation>
    <scope>NUCLEOTIDE SEQUENCE [LARGE SCALE GENOMIC DNA]</scope>
    <source>
        <strain evidence="2 3">CFAM-422</strain>
    </source>
</reference>
<dbReference type="PANTHER" id="PTHR33112">
    <property type="entry name" value="DOMAIN PROTEIN, PUTATIVE-RELATED"/>
    <property type="match status" value="1"/>
</dbReference>